<sequence length="35" mass="3874">MRLHPNDNVGLALTKIKENCSFENVIAQENIPAGH</sequence>
<proteinExistence type="predicted"/>
<protein>
    <submittedName>
        <fullName evidence="1">Uncharacterized protein</fullName>
    </submittedName>
</protein>
<dbReference type="EMBL" id="UINC01065497">
    <property type="protein sequence ID" value="SVB95231.1"/>
    <property type="molecule type" value="Genomic_DNA"/>
</dbReference>
<dbReference type="AlphaFoldDB" id="A0A382I947"/>
<gene>
    <name evidence="1" type="ORF">METZ01_LOCUS248085</name>
</gene>
<organism evidence="1">
    <name type="scientific">marine metagenome</name>
    <dbReference type="NCBI Taxonomy" id="408172"/>
    <lineage>
        <taxon>unclassified sequences</taxon>
        <taxon>metagenomes</taxon>
        <taxon>ecological metagenomes</taxon>
    </lineage>
</organism>
<name>A0A382I947_9ZZZZ</name>
<accession>A0A382I947</accession>
<feature type="non-terminal residue" evidence="1">
    <location>
        <position position="35"/>
    </location>
</feature>
<evidence type="ECO:0000313" key="1">
    <source>
        <dbReference type="EMBL" id="SVB95231.1"/>
    </source>
</evidence>
<reference evidence="1" key="1">
    <citation type="submission" date="2018-05" db="EMBL/GenBank/DDBJ databases">
        <authorList>
            <person name="Lanie J.A."/>
            <person name="Ng W.-L."/>
            <person name="Kazmierczak K.M."/>
            <person name="Andrzejewski T.M."/>
            <person name="Davidsen T.M."/>
            <person name="Wayne K.J."/>
            <person name="Tettelin H."/>
            <person name="Glass J.I."/>
            <person name="Rusch D."/>
            <person name="Podicherti R."/>
            <person name="Tsui H.-C.T."/>
            <person name="Winkler M.E."/>
        </authorList>
    </citation>
    <scope>NUCLEOTIDE SEQUENCE</scope>
</reference>